<gene>
    <name evidence="3" type="ORF">A8990_101409</name>
</gene>
<sequence>MGYHYSIIDDEDDTVIGYCNEIEVIKQQDDAVCSVLAILGFQLSDESKKVVKLPLSNFRIHYLNNEGVSLGGYYFTANRSINLMSLELLDTNSFEISGQFTEEPMPFAHDIWLKRRENPKVCGQWVRCSLEEKRAWLQVVRLSGHSPQSDRTDQLITIDGSLILDLESFYVCLGEAINGPFGYFGDSLDSLSDCLCGGFGLVPPFTLVWRNYHNSFCNGAANHDGYLTLLLEILTSRGCEVQLIA</sequence>
<evidence type="ECO:0000259" key="2">
    <source>
        <dbReference type="Pfam" id="PF01337"/>
    </source>
</evidence>
<dbReference type="Proteomes" id="UP000256304">
    <property type="component" value="Unassembled WGS sequence"/>
</dbReference>
<name>A0A3D9SL33_9BACL</name>
<feature type="domain" description="Barstar (barnase inhibitor)" evidence="2">
    <location>
        <begin position="155"/>
        <end position="232"/>
    </location>
</feature>
<organism evidence="3 4">
    <name type="scientific">Paenibacillus taihuensis</name>
    <dbReference type="NCBI Taxonomy" id="1156355"/>
    <lineage>
        <taxon>Bacteria</taxon>
        <taxon>Bacillati</taxon>
        <taxon>Bacillota</taxon>
        <taxon>Bacilli</taxon>
        <taxon>Bacillales</taxon>
        <taxon>Paenibacillaceae</taxon>
        <taxon>Paenibacillus</taxon>
    </lineage>
</organism>
<evidence type="ECO:0000256" key="1">
    <source>
        <dbReference type="ARBA" id="ARBA00006845"/>
    </source>
</evidence>
<dbReference type="InterPro" id="IPR035905">
    <property type="entry name" value="Barstar-like_sf"/>
</dbReference>
<comment type="caution">
    <text evidence="3">The sequence shown here is derived from an EMBL/GenBank/DDBJ whole genome shotgun (WGS) entry which is preliminary data.</text>
</comment>
<dbReference type="InterPro" id="IPR000468">
    <property type="entry name" value="Barstar"/>
</dbReference>
<evidence type="ECO:0000313" key="4">
    <source>
        <dbReference type="Proteomes" id="UP000256304"/>
    </source>
</evidence>
<dbReference type="Pfam" id="PF01337">
    <property type="entry name" value="Barstar"/>
    <property type="match status" value="1"/>
</dbReference>
<dbReference type="AlphaFoldDB" id="A0A3D9SL33"/>
<comment type="similarity">
    <text evidence="1">Belongs to the barstar family.</text>
</comment>
<dbReference type="OrthoDB" id="8859549at2"/>
<reference evidence="3 4" key="1">
    <citation type="submission" date="2018-08" db="EMBL/GenBank/DDBJ databases">
        <title>Genomic Encyclopedia of Type Strains, Phase III (KMG-III): the genomes of soil and plant-associated and newly described type strains.</title>
        <authorList>
            <person name="Whitman W."/>
        </authorList>
    </citation>
    <scope>NUCLEOTIDE SEQUENCE [LARGE SCALE GENOMIC DNA]</scope>
    <source>
        <strain evidence="3 4">CGMCC 1.10966</strain>
    </source>
</reference>
<dbReference type="SUPFAM" id="SSF52038">
    <property type="entry name" value="Barstar-related"/>
    <property type="match status" value="1"/>
</dbReference>
<dbReference type="EMBL" id="QTTN01000001">
    <property type="protein sequence ID" value="REE94613.1"/>
    <property type="molecule type" value="Genomic_DNA"/>
</dbReference>
<proteinExistence type="inferred from homology"/>
<protein>
    <submittedName>
        <fullName evidence="3">Barstar (Barnase inhibitor)</fullName>
    </submittedName>
</protein>
<dbReference type="Gene3D" id="3.30.370.10">
    <property type="entry name" value="Barstar-like"/>
    <property type="match status" value="1"/>
</dbReference>
<accession>A0A3D9SL33</accession>
<evidence type="ECO:0000313" key="3">
    <source>
        <dbReference type="EMBL" id="REE94613.1"/>
    </source>
</evidence>
<dbReference type="RefSeq" id="WP_116187315.1">
    <property type="nucleotide sequence ID" value="NZ_QTTN01000001.1"/>
</dbReference>
<keyword evidence="4" id="KW-1185">Reference proteome</keyword>